<dbReference type="Gene3D" id="2.60.120.620">
    <property type="entry name" value="q2cbj1_9rhob like domain"/>
    <property type="match status" value="1"/>
</dbReference>
<dbReference type="eggNOG" id="ENOG502SWWI">
    <property type="taxonomic scope" value="Eukaryota"/>
</dbReference>
<evidence type="ECO:0000256" key="3">
    <source>
        <dbReference type="ARBA" id="ARBA00023002"/>
    </source>
</evidence>
<dbReference type="EnsemblProtists" id="EOD10469">
    <property type="protein sequence ID" value="EOD10469"/>
    <property type="gene ID" value="EMIHUDRAFT_215689"/>
</dbReference>
<dbReference type="GO" id="GO:0016705">
    <property type="term" value="F:oxidoreductase activity, acting on paired donors, with incorporation or reduction of molecular oxygen"/>
    <property type="evidence" value="ECO:0007669"/>
    <property type="project" value="InterPro"/>
</dbReference>
<evidence type="ECO:0000256" key="1">
    <source>
        <dbReference type="ARBA" id="ARBA00001961"/>
    </source>
</evidence>
<evidence type="ECO:0000259" key="4">
    <source>
        <dbReference type="SMART" id="SM00702"/>
    </source>
</evidence>
<organism evidence="5 6">
    <name type="scientific">Emiliania huxleyi (strain CCMP1516)</name>
    <dbReference type="NCBI Taxonomy" id="280463"/>
    <lineage>
        <taxon>Eukaryota</taxon>
        <taxon>Haptista</taxon>
        <taxon>Haptophyta</taxon>
        <taxon>Prymnesiophyceae</taxon>
        <taxon>Isochrysidales</taxon>
        <taxon>Noelaerhabdaceae</taxon>
        <taxon>Emiliania</taxon>
    </lineage>
</organism>
<name>A0A0D3IGT4_EMIH1</name>
<dbReference type="HOGENOM" id="CLU_1079400_0_0_1"/>
<evidence type="ECO:0000256" key="2">
    <source>
        <dbReference type="ARBA" id="ARBA00022964"/>
    </source>
</evidence>
<feature type="domain" description="Prolyl 4-hydroxylase alpha subunit" evidence="4">
    <location>
        <begin position="63"/>
        <end position="217"/>
    </location>
</feature>
<evidence type="ECO:0000313" key="6">
    <source>
        <dbReference type="Proteomes" id="UP000013827"/>
    </source>
</evidence>
<keyword evidence="3" id="KW-0560">Oxidoreductase</keyword>
<reference evidence="5" key="2">
    <citation type="submission" date="2024-10" db="UniProtKB">
        <authorList>
            <consortium name="EnsemblProtists"/>
        </authorList>
    </citation>
    <scope>IDENTIFICATION</scope>
</reference>
<dbReference type="AlphaFoldDB" id="A0A0D3IGT4"/>
<comment type="cofactor">
    <cofactor evidence="1">
        <name>L-ascorbate</name>
        <dbReference type="ChEBI" id="CHEBI:38290"/>
    </cofactor>
</comment>
<dbReference type="SMART" id="SM00702">
    <property type="entry name" value="P4Hc"/>
    <property type="match status" value="1"/>
</dbReference>
<evidence type="ECO:0000313" key="5">
    <source>
        <dbReference type="EnsemblProtists" id="EOD10469"/>
    </source>
</evidence>
<dbReference type="InterPro" id="IPR006620">
    <property type="entry name" value="Pro_4_hyd_alph"/>
</dbReference>
<dbReference type="KEGG" id="ehx:EMIHUDRAFT_215689"/>
<keyword evidence="2" id="KW-0223">Dioxygenase</keyword>
<proteinExistence type="predicted"/>
<keyword evidence="6" id="KW-1185">Reference proteome</keyword>
<protein>
    <recommendedName>
        <fullName evidence="4">Prolyl 4-hydroxylase alpha subunit domain-containing protein</fullName>
    </recommendedName>
</protein>
<dbReference type="GeneID" id="17256586"/>
<dbReference type="GO" id="GO:0031418">
    <property type="term" value="F:L-ascorbic acid binding"/>
    <property type="evidence" value="ECO:0007669"/>
    <property type="project" value="InterPro"/>
</dbReference>
<dbReference type="Proteomes" id="UP000013827">
    <property type="component" value="Unassembled WGS sequence"/>
</dbReference>
<dbReference type="GO" id="GO:0005506">
    <property type="term" value="F:iron ion binding"/>
    <property type="evidence" value="ECO:0007669"/>
    <property type="project" value="InterPro"/>
</dbReference>
<reference evidence="6" key="1">
    <citation type="journal article" date="2013" name="Nature">
        <title>Pan genome of the phytoplankton Emiliania underpins its global distribution.</title>
        <authorList>
            <person name="Read B.A."/>
            <person name="Kegel J."/>
            <person name="Klute M.J."/>
            <person name="Kuo A."/>
            <person name="Lefebvre S.C."/>
            <person name="Maumus F."/>
            <person name="Mayer C."/>
            <person name="Miller J."/>
            <person name="Monier A."/>
            <person name="Salamov A."/>
            <person name="Young J."/>
            <person name="Aguilar M."/>
            <person name="Claverie J.M."/>
            <person name="Frickenhaus S."/>
            <person name="Gonzalez K."/>
            <person name="Herman E.K."/>
            <person name="Lin Y.C."/>
            <person name="Napier J."/>
            <person name="Ogata H."/>
            <person name="Sarno A.F."/>
            <person name="Shmutz J."/>
            <person name="Schroeder D."/>
            <person name="de Vargas C."/>
            <person name="Verret F."/>
            <person name="von Dassow P."/>
            <person name="Valentin K."/>
            <person name="Van de Peer Y."/>
            <person name="Wheeler G."/>
            <person name="Dacks J.B."/>
            <person name="Delwiche C.F."/>
            <person name="Dyhrman S.T."/>
            <person name="Glockner G."/>
            <person name="John U."/>
            <person name="Richards T."/>
            <person name="Worden A.Z."/>
            <person name="Zhang X."/>
            <person name="Grigoriev I.V."/>
            <person name="Allen A.E."/>
            <person name="Bidle K."/>
            <person name="Borodovsky M."/>
            <person name="Bowler C."/>
            <person name="Brownlee C."/>
            <person name="Cock J.M."/>
            <person name="Elias M."/>
            <person name="Gladyshev V.N."/>
            <person name="Groth M."/>
            <person name="Guda C."/>
            <person name="Hadaegh A."/>
            <person name="Iglesias-Rodriguez M.D."/>
            <person name="Jenkins J."/>
            <person name="Jones B.M."/>
            <person name="Lawson T."/>
            <person name="Leese F."/>
            <person name="Lindquist E."/>
            <person name="Lobanov A."/>
            <person name="Lomsadze A."/>
            <person name="Malik S.B."/>
            <person name="Marsh M.E."/>
            <person name="Mackinder L."/>
            <person name="Mock T."/>
            <person name="Mueller-Roeber B."/>
            <person name="Pagarete A."/>
            <person name="Parker M."/>
            <person name="Probert I."/>
            <person name="Quesneville H."/>
            <person name="Raines C."/>
            <person name="Rensing S.A."/>
            <person name="Riano-Pachon D.M."/>
            <person name="Richier S."/>
            <person name="Rokitta S."/>
            <person name="Shiraiwa Y."/>
            <person name="Soanes D.M."/>
            <person name="van der Giezen M."/>
            <person name="Wahlund T.M."/>
            <person name="Williams B."/>
            <person name="Wilson W."/>
            <person name="Wolfe G."/>
            <person name="Wurch L.L."/>
        </authorList>
    </citation>
    <scope>NUCLEOTIDE SEQUENCE</scope>
</reference>
<accession>A0A0D3IGT4</accession>
<sequence>MTASSDPQSLPSAIPAGFARAAAAMHPTVRSLLVEGADPATVPVDDLLAALGREGSPTAAEYGSVMAVPQSLSARACAALRAAVDSQRRLEADSVDGQAEHQLNLSRAALEALVGSAEAAKLWRLPTAFRARTAVARYSAETRPWIAFHPDAYEVTVNVALSDDASHEGGRLLGVFGGAVQPLLRAEGDATVHSSRLLHAVSAMTGGTRYALILFFDRRARAGRRTRWSTPAAAVSKVEGRDAFSVRVSGGGVGQLLG</sequence>
<dbReference type="GO" id="GO:0051213">
    <property type="term" value="F:dioxygenase activity"/>
    <property type="evidence" value="ECO:0007669"/>
    <property type="project" value="UniProtKB-KW"/>
</dbReference>
<dbReference type="PaxDb" id="2903-EOD10469"/>
<dbReference type="RefSeq" id="XP_005762898.1">
    <property type="nucleotide sequence ID" value="XM_005762841.1"/>
</dbReference>